<gene>
    <name evidence="2" type="ORF">SNEC2469_LOCUS16047</name>
</gene>
<dbReference type="AlphaFoldDB" id="A0A812U5X3"/>
<feature type="region of interest" description="Disordered" evidence="1">
    <location>
        <begin position="34"/>
        <end position="66"/>
    </location>
</feature>
<feature type="compositionally biased region" description="Polar residues" evidence="1">
    <location>
        <begin position="375"/>
        <end position="389"/>
    </location>
</feature>
<evidence type="ECO:0000256" key="1">
    <source>
        <dbReference type="SAM" id="MobiDB-lite"/>
    </source>
</evidence>
<dbReference type="OrthoDB" id="539213at2759"/>
<feature type="compositionally biased region" description="Basic residues" evidence="1">
    <location>
        <begin position="400"/>
        <end position="411"/>
    </location>
</feature>
<accession>A0A812U5X3</accession>
<protein>
    <submittedName>
        <fullName evidence="2">Uncharacterized protein</fullName>
    </submittedName>
</protein>
<organism evidence="2 3">
    <name type="scientific">Symbiodinium necroappetens</name>
    <dbReference type="NCBI Taxonomy" id="1628268"/>
    <lineage>
        <taxon>Eukaryota</taxon>
        <taxon>Sar</taxon>
        <taxon>Alveolata</taxon>
        <taxon>Dinophyceae</taxon>
        <taxon>Suessiales</taxon>
        <taxon>Symbiodiniaceae</taxon>
        <taxon>Symbiodinium</taxon>
    </lineage>
</organism>
<dbReference type="EMBL" id="CAJNJA010026197">
    <property type="protein sequence ID" value="CAE7556265.1"/>
    <property type="molecule type" value="Genomic_DNA"/>
</dbReference>
<dbReference type="InterPro" id="IPR032675">
    <property type="entry name" value="LRR_dom_sf"/>
</dbReference>
<feature type="region of interest" description="Disordered" evidence="1">
    <location>
        <begin position="99"/>
        <end position="135"/>
    </location>
</feature>
<sequence length="506" mass="55858">MADGDEVVPPDVLARISEENERLKQEVLSLKEKHEREKQRLEMQVRGERSIAEREAELNREKSSDLEKMKMQMVTLTRKLDDEVTAKDQVVGETHRLERKLQELSMGSAAGGTAAGGSAGASGEEERSRERTSQVSTKLMRVVDQWMRCKDIQQALLRDAAINDLAFATLAQALVDCPSLQTLDLSRNLLTMDSCSDLCQLITTAPCLSFISLAENLLSLRCVGYFMTAIMERQTTKRLVPLDLLDLQGNEGLQMALAQAPPQELVAKLREAAQSPSGKALTSPPAIDLASHVMRSLWRFLHDTQHPQVKNTTVDEYAFQSMDKVTLHKMDTALMKILLLAADETFGKEAKAVTANVVLLPAMIYQAQAVRPDTVGSQSASNARRSVQEGSPVAAMEKTKLKRQPSQKKMQKVASEPLQEEPKVSSDPFADLKSAFEPVKEKAKSFNLKQIVSRTGTVLMNMLERLLENTDIDAVDVESNMTLLEFACTTGNLGQWPSAGGCLTTL</sequence>
<dbReference type="SUPFAM" id="SSF52047">
    <property type="entry name" value="RNI-like"/>
    <property type="match status" value="1"/>
</dbReference>
<comment type="caution">
    <text evidence="2">The sequence shown here is derived from an EMBL/GenBank/DDBJ whole genome shotgun (WGS) entry which is preliminary data.</text>
</comment>
<reference evidence="2" key="1">
    <citation type="submission" date="2021-02" db="EMBL/GenBank/DDBJ databases">
        <authorList>
            <person name="Dougan E. K."/>
            <person name="Rhodes N."/>
            <person name="Thang M."/>
            <person name="Chan C."/>
        </authorList>
    </citation>
    <scope>NUCLEOTIDE SEQUENCE</scope>
</reference>
<dbReference type="Gene3D" id="3.80.10.10">
    <property type="entry name" value="Ribonuclease Inhibitor"/>
    <property type="match status" value="1"/>
</dbReference>
<feature type="compositionally biased region" description="Gly residues" evidence="1">
    <location>
        <begin position="109"/>
        <end position="120"/>
    </location>
</feature>
<feature type="region of interest" description="Disordered" evidence="1">
    <location>
        <begin position="374"/>
        <end position="426"/>
    </location>
</feature>
<evidence type="ECO:0000313" key="3">
    <source>
        <dbReference type="Proteomes" id="UP000601435"/>
    </source>
</evidence>
<dbReference type="Proteomes" id="UP000601435">
    <property type="component" value="Unassembled WGS sequence"/>
</dbReference>
<name>A0A812U5X3_9DINO</name>
<evidence type="ECO:0000313" key="2">
    <source>
        <dbReference type="EMBL" id="CAE7556265.1"/>
    </source>
</evidence>
<proteinExistence type="predicted"/>
<keyword evidence="3" id="KW-1185">Reference proteome</keyword>